<keyword evidence="3" id="KW-1185">Reference proteome</keyword>
<feature type="compositionally biased region" description="Gly residues" evidence="1">
    <location>
        <begin position="36"/>
        <end position="47"/>
    </location>
</feature>
<accession>A0A1R3IX35</accession>
<feature type="non-terminal residue" evidence="2">
    <location>
        <position position="47"/>
    </location>
</feature>
<reference evidence="2 3" key="1">
    <citation type="submission" date="2013-09" db="EMBL/GenBank/DDBJ databases">
        <title>Corchorus capsularis genome sequencing.</title>
        <authorList>
            <person name="Alam M."/>
            <person name="Haque M.S."/>
            <person name="Islam M.S."/>
            <person name="Emdad E.M."/>
            <person name="Islam M.M."/>
            <person name="Ahmed B."/>
            <person name="Halim A."/>
            <person name="Hossen Q.M.M."/>
            <person name="Hossain M.Z."/>
            <person name="Ahmed R."/>
            <person name="Khan M.M."/>
            <person name="Islam R."/>
            <person name="Rashid M.M."/>
            <person name="Khan S.A."/>
            <person name="Rahman M.S."/>
            <person name="Alam M."/>
        </authorList>
    </citation>
    <scope>NUCLEOTIDE SEQUENCE [LARGE SCALE GENOMIC DNA]</scope>
    <source>
        <strain evidence="3">cv. CVL-1</strain>
        <tissue evidence="2">Whole seedling</tissue>
    </source>
</reference>
<name>A0A1R3IX35_COCAP</name>
<evidence type="ECO:0000256" key="1">
    <source>
        <dbReference type="SAM" id="MobiDB-lite"/>
    </source>
</evidence>
<evidence type="ECO:0000313" key="3">
    <source>
        <dbReference type="Proteomes" id="UP000188268"/>
    </source>
</evidence>
<gene>
    <name evidence="2" type="ORF">CCACVL1_09234</name>
</gene>
<proteinExistence type="predicted"/>
<dbReference type="Proteomes" id="UP000188268">
    <property type="component" value="Unassembled WGS sequence"/>
</dbReference>
<comment type="caution">
    <text evidence="2">The sequence shown here is derived from an EMBL/GenBank/DDBJ whole genome shotgun (WGS) entry which is preliminary data.</text>
</comment>
<evidence type="ECO:0000313" key="2">
    <source>
        <dbReference type="EMBL" id="OMO87149.1"/>
    </source>
</evidence>
<dbReference type="AlphaFoldDB" id="A0A1R3IX35"/>
<sequence length="47" mass="4706">MANAVFKTKNCSELSLGDSPVVESLGLQPEVLGSNPGTGGVGLGMDE</sequence>
<protein>
    <submittedName>
        <fullName evidence="2">Uncharacterized protein</fullName>
    </submittedName>
</protein>
<feature type="region of interest" description="Disordered" evidence="1">
    <location>
        <begin position="28"/>
        <end position="47"/>
    </location>
</feature>
<organism evidence="2 3">
    <name type="scientific">Corchorus capsularis</name>
    <name type="common">Jute</name>
    <dbReference type="NCBI Taxonomy" id="210143"/>
    <lineage>
        <taxon>Eukaryota</taxon>
        <taxon>Viridiplantae</taxon>
        <taxon>Streptophyta</taxon>
        <taxon>Embryophyta</taxon>
        <taxon>Tracheophyta</taxon>
        <taxon>Spermatophyta</taxon>
        <taxon>Magnoliopsida</taxon>
        <taxon>eudicotyledons</taxon>
        <taxon>Gunneridae</taxon>
        <taxon>Pentapetalae</taxon>
        <taxon>rosids</taxon>
        <taxon>malvids</taxon>
        <taxon>Malvales</taxon>
        <taxon>Malvaceae</taxon>
        <taxon>Grewioideae</taxon>
        <taxon>Apeibeae</taxon>
        <taxon>Corchorus</taxon>
    </lineage>
</organism>
<dbReference type="EMBL" id="AWWV01009288">
    <property type="protein sequence ID" value="OMO87149.1"/>
    <property type="molecule type" value="Genomic_DNA"/>
</dbReference>
<dbReference type="Gramene" id="OMO87149">
    <property type="protein sequence ID" value="OMO87149"/>
    <property type="gene ID" value="CCACVL1_09234"/>
</dbReference>